<proteinExistence type="predicted"/>
<keyword evidence="2 4" id="KW-0863">Zinc-finger</keyword>
<evidence type="ECO:0000256" key="5">
    <source>
        <dbReference type="SAM" id="MobiDB-lite"/>
    </source>
</evidence>
<dbReference type="InterPro" id="IPR049899">
    <property type="entry name" value="Znf_C2HC_C3H"/>
</dbReference>
<keyword evidence="3" id="KW-0862">Zinc</keyword>
<accession>A0A6P6RZ45</accession>
<feature type="compositionally biased region" description="Polar residues" evidence="5">
    <location>
        <begin position="302"/>
        <end position="325"/>
    </location>
</feature>
<reference evidence="8" key="1">
    <citation type="submission" date="2025-08" db="UniProtKB">
        <authorList>
            <consortium name="RefSeq"/>
        </authorList>
    </citation>
    <scope>IDENTIFICATION</scope>
</reference>
<organism evidence="7 8">
    <name type="scientific">Cyclospora cayetanensis</name>
    <dbReference type="NCBI Taxonomy" id="88456"/>
    <lineage>
        <taxon>Eukaryota</taxon>
        <taxon>Sar</taxon>
        <taxon>Alveolata</taxon>
        <taxon>Apicomplexa</taxon>
        <taxon>Conoidasida</taxon>
        <taxon>Coccidia</taxon>
        <taxon>Eucoccidiorida</taxon>
        <taxon>Eimeriorina</taxon>
        <taxon>Eimeriidae</taxon>
        <taxon>Cyclospora</taxon>
    </lineage>
</organism>
<evidence type="ECO:0000256" key="2">
    <source>
        <dbReference type="ARBA" id="ARBA00022771"/>
    </source>
</evidence>
<evidence type="ECO:0000256" key="3">
    <source>
        <dbReference type="ARBA" id="ARBA00022833"/>
    </source>
</evidence>
<dbReference type="Gene3D" id="3.30.160.60">
    <property type="entry name" value="Classic Zinc Finger"/>
    <property type="match status" value="1"/>
</dbReference>
<keyword evidence="7" id="KW-1185">Reference proteome</keyword>
<dbReference type="PROSITE" id="PS52027">
    <property type="entry name" value="ZF_C2HC_C3H"/>
    <property type="match status" value="1"/>
</dbReference>
<dbReference type="Proteomes" id="UP000515125">
    <property type="component" value="Unplaced"/>
</dbReference>
<dbReference type="GO" id="GO:0008270">
    <property type="term" value="F:zinc ion binding"/>
    <property type="evidence" value="ECO:0007669"/>
    <property type="project" value="UniProtKB-KW"/>
</dbReference>
<sequence>MPRKGIICGMCGGEFFERSFPIHQKACAAKQQHIRLTCQHCQQEVPKLQLEQHLVTCSKAPKARPASGGSPSSSGPLSSLFDSSGRLQCTICYRWFAADRVAKHQSICASIFHKKRQVFDSFKQRKFDPLIHRAAPTTTSSGGSISRVAAARSYYSSAPALNSKAAYQAAKRDNAIIRGEGQLRVPGVRGVEGVKRSVTAAAKQPPKVASHRNSKTTKSSVANSMTTRSARSSLGREMTLRPLSPGQHATAGGGLGPAQRGQSTGASHPGKVAQPPSPSACSTSATTGGGGRASAYSRGLSPSSMGKASPGSLSQNRGIRGSSQMDTHHMEQSSRLQRGRGPSEQFGAGGGLSTSNVCSPDNPFAYPHYPS</sequence>
<evidence type="ECO:0000313" key="7">
    <source>
        <dbReference type="Proteomes" id="UP000515125"/>
    </source>
</evidence>
<dbReference type="GeneID" id="113147213"/>
<dbReference type="OrthoDB" id="10255185at2759"/>
<evidence type="ECO:0000256" key="1">
    <source>
        <dbReference type="ARBA" id="ARBA00022723"/>
    </source>
</evidence>
<evidence type="ECO:0000313" key="8">
    <source>
        <dbReference type="RefSeq" id="XP_026192784.1"/>
    </source>
</evidence>
<dbReference type="AlphaFoldDB" id="A0A6P6RZ45"/>
<feature type="region of interest" description="Disordered" evidence="5">
    <location>
        <begin position="197"/>
        <end position="371"/>
    </location>
</feature>
<gene>
    <name evidence="8" type="primary">LOC113147213</name>
</gene>
<protein>
    <submittedName>
        <fullName evidence="8">Uncharacterized protein LOC113147213</fullName>
    </submittedName>
</protein>
<feature type="compositionally biased region" description="Polar residues" evidence="5">
    <location>
        <begin position="216"/>
        <end position="232"/>
    </location>
</feature>
<name>A0A6P6RZ45_9EIME</name>
<dbReference type="RefSeq" id="XP_026192784.1">
    <property type="nucleotide sequence ID" value="XM_026336999.1"/>
</dbReference>
<feature type="domain" description="C2HC/C3H-type" evidence="6">
    <location>
        <begin position="85"/>
        <end position="114"/>
    </location>
</feature>
<evidence type="ECO:0000259" key="6">
    <source>
        <dbReference type="PROSITE" id="PS52027"/>
    </source>
</evidence>
<evidence type="ECO:0000256" key="4">
    <source>
        <dbReference type="PROSITE-ProRule" id="PRU01371"/>
    </source>
</evidence>
<keyword evidence="1" id="KW-0479">Metal-binding</keyword>